<dbReference type="GO" id="GO:0031992">
    <property type="term" value="F:energy transducer activity"/>
    <property type="evidence" value="ECO:0007669"/>
    <property type="project" value="TreeGrafter"/>
</dbReference>
<feature type="domain" description="TonB C-terminal" evidence="12">
    <location>
        <begin position="166"/>
        <end position="255"/>
    </location>
</feature>
<comment type="subcellular location">
    <subcellularLocation>
        <location evidence="1">Cell inner membrane</location>
        <topology evidence="1">Single-pass membrane protein</topology>
        <orientation evidence="1">Periplasmic side</orientation>
    </subcellularLocation>
</comment>
<keyword evidence="5" id="KW-0997">Cell inner membrane</keyword>
<name>A0A7W4FDY4_GLUDI</name>
<organism evidence="13 14">
    <name type="scientific">Gluconacetobacter diazotrophicus</name>
    <name type="common">Acetobacter diazotrophicus</name>
    <dbReference type="NCBI Taxonomy" id="33996"/>
    <lineage>
        <taxon>Bacteria</taxon>
        <taxon>Pseudomonadati</taxon>
        <taxon>Pseudomonadota</taxon>
        <taxon>Alphaproteobacteria</taxon>
        <taxon>Acetobacterales</taxon>
        <taxon>Acetobacteraceae</taxon>
        <taxon>Gluconacetobacter</taxon>
    </lineage>
</organism>
<evidence type="ECO:0000256" key="7">
    <source>
        <dbReference type="ARBA" id="ARBA00022927"/>
    </source>
</evidence>
<dbReference type="AlphaFoldDB" id="A0A7W4FDY4"/>
<feature type="compositionally biased region" description="Pro residues" evidence="10">
    <location>
        <begin position="82"/>
        <end position="108"/>
    </location>
</feature>
<dbReference type="SUPFAM" id="SSF74653">
    <property type="entry name" value="TolA/TonB C-terminal domain"/>
    <property type="match status" value="1"/>
</dbReference>
<evidence type="ECO:0000256" key="10">
    <source>
        <dbReference type="SAM" id="MobiDB-lite"/>
    </source>
</evidence>
<dbReference type="InterPro" id="IPR006260">
    <property type="entry name" value="TonB/TolA_C"/>
</dbReference>
<dbReference type="RefSeq" id="WP_081434697.1">
    <property type="nucleotide sequence ID" value="NZ_VITL01000004.1"/>
</dbReference>
<evidence type="ECO:0000259" key="12">
    <source>
        <dbReference type="PROSITE" id="PS52015"/>
    </source>
</evidence>
<dbReference type="PANTHER" id="PTHR33446:SF2">
    <property type="entry name" value="PROTEIN TONB"/>
    <property type="match status" value="1"/>
</dbReference>
<dbReference type="NCBIfam" id="TIGR01352">
    <property type="entry name" value="tonB_Cterm"/>
    <property type="match status" value="1"/>
</dbReference>
<evidence type="ECO:0000313" key="13">
    <source>
        <dbReference type="EMBL" id="MBB2155744.1"/>
    </source>
</evidence>
<keyword evidence="4" id="KW-1003">Cell membrane</keyword>
<reference evidence="13 14" key="1">
    <citation type="submission" date="2020-04" db="EMBL/GenBank/DDBJ databases">
        <title>Description of novel Gluconacetobacter.</title>
        <authorList>
            <person name="Sombolestani A."/>
        </authorList>
    </citation>
    <scope>NUCLEOTIDE SEQUENCE [LARGE SCALE GENOMIC DNA]</scope>
    <source>
        <strain evidence="13 14">LMG 7603</strain>
    </source>
</reference>
<dbReference type="PANTHER" id="PTHR33446">
    <property type="entry name" value="PROTEIN TONB-RELATED"/>
    <property type="match status" value="1"/>
</dbReference>
<dbReference type="GO" id="GO:0098797">
    <property type="term" value="C:plasma membrane protein complex"/>
    <property type="evidence" value="ECO:0007669"/>
    <property type="project" value="TreeGrafter"/>
</dbReference>
<dbReference type="Pfam" id="PF03544">
    <property type="entry name" value="TonB_C"/>
    <property type="match status" value="1"/>
</dbReference>
<accession>A0A7W4FDY4</accession>
<feature type="transmembrane region" description="Helical" evidence="11">
    <location>
        <begin position="34"/>
        <end position="57"/>
    </location>
</feature>
<evidence type="ECO:0000256" key="3">
    <source>
        <dbReference type="ARBA" id="ARBA00022448"/>
    </source>
</evidence>
<sequence length="255" mass="26794">MSDGADTVMRAAAVPDRGRRDRLMRQAAPASRGLVPAVMVAALLLHGLFGLVVFPWGRPIPVPSMARVVEMYFLPPVAAPKPPPPTPAATPPEPPPPGPRPDTPPSRPVMPADRDADRIVPRPRAMPSHAPRVARQQATVPVPAPAKPAPLSPPEPAAAPVKPVAPAPPAAPVCDRPAGRYPPMARRLHEEGEAELSLQLGPDGAVAHAELARSTGYDDLDEAALAAGRTVHCTVLSGRMPASARITVMFHLKMT</sequence>
<keyword evidence="3" id="KW-0813">Transport</keyword>
<dbReference type="GO" id="GO:0015031">
    <property type="term" value="P:protein transport"/>
    <property type="evidence" value="ECO:0007669"/>
    <property type="project" value="UniProtKB-KW"/>
</dbReference>
<dbReference type="PROSITE" id="PS52015">
    <property type="entry name" value="TONB_CTD"/>
    <property type="match status" value="1"/>
</dbReference>
<dbReference type="InterPro" id="IPR051045">
    <property type="entry name" value="TonB-dependent_transducer"/>
</dbReference>
<evidence type="ECO:0000256" key="9">
    <source>
        <dbReference type="ARBA" id="ARBA00023136"/>
    </source>
</evidence>
<dbReference type="GO" id="GO:0055085">
    <property type="term" value="P:transmembrane transport"/>
    <property type="evidence" value="ECO:0007669"/>
    <property type="project" value="InterPro"/>
</dbReference>
<keyword evidence="6 11" id="KW-0812">Transmembrane</keyword>
<dbReference type="EMBL" id="JABEQG010000006">
    <property type="protein sequence ID" value="MBB2155744.1"/>
    <property type="molecule type" value="Genomic_DNA"/>
</dbReference>
<dbReference type="Proteomes" id="UP000550787">
    <property type="component" value="Unassembled WGS sequence"/>
</dbReference>
<evidence type="ECO:0000256" key="4">
    <source>
        <dbReference type="ARBA" id="ARBA00022475"/>
    </source>
</evidence>
<comment type="caution">
    <text evidence="13">The sequence shown here is derived from an EMBL/GenBank/DDBJ whole genome shotgun (WGS) entry which is preliminary data.</text>
</comment>
<proteinExistence type="inferred from homology"/>
<protein>
    <submittedName>
        <fullName evidence="13">TonB family protein</fullName>
    </submittedName>
</protein>
<dbReference type="InterPro" id="IPR037682">
    <property type="entry name" value="TonB_C"/>
</dbReference>
<evidence type="ECO:0000256" key="1">
    <source>
        <dbReference type="ARBA" id="ARBA00004383"/>
    </source>
</evidence>
<feature type="compositionally biased region" description="Pro residues" evidence="10">
    <location>
        <begin position="142"/>
        <end position="171"/>
    </location>
</feature>
<evidence type="ECO:0000256" key="2">
    <source>
        <dbReference type="ARBA" id="ARBA00006555"/>
    </source>
</evidence>
<keyword evidence="9 11" id="KW-0472">Membrane</keyword>
<evidence type="ECO:0000256" key="8">
    <source>
        <dbReference type="ARBA" id="ARBA00022989"/>
    </source>
</evidence>
<keyword evidence="7" id="KW-0653">Protein transport</keyword>
<evidence type="ECO:0000313" key="14">
    <source>
        <dbReference type="Proteomes" id="UP000550787"/>
    </source>
</evidence>
<evidence type="ECO:0000256" key="6">
    <source>
        <dbReference type="ARBA" id="ARBA00022692"/>
    </source>
</evidence>
<comment type="similarity">
    <text evidence="2">Belongs to the TonB family.</text>
</comment>
<gene>
    <name evidence="13" type="ORF">HLH33_05380</name>
</gene>
<dbReference type="Gene3D" id="3.30.1150.10">
    <property type="match status" value="1"/>
</dbReference>
<feature type="region of interest" description="Disordered" evidence="10">
    <location>
        <begin position="82"/>
        <end position="177"/>
    </location>
</feature>
<keyword evidence="8 11" id="KW-1133">Transmembrane helix</keyword>
<evidence type="ECO:0000256" key="5">
    <source>
        <dbReference type="ARBA" id="ARBA00022519"/>
    </source>
</evidence>
<evidence type="ECO:0000256" key="11">
    <source>
        <dbReference type="SAM" id="Phobius"/>
    </source>
</evidence>